<evidence type="ECO:0000313" key="2">
    <source>
        <dbReference type="Proteomes" id="UP001176961"/>
    </source>
</evidence>
<name>A0AA36M935_CYLNA</name>
<proteinExistence type="predicted"/>
<dbReference type="EMBL" id="CATQJL010000305">
    <property type="protein sequence ID" value="CAJ0602133.1"/>
    <property type="molecule type" value="Genomic_DNA"/>
</dbReference>
<protein>
    <submittedName>
        <fullName evidence="1">Uncharacterized protein</fullName>
    </submittedName>
</protein>
<dbReference type="AlphaFoldDB" id="A0AA36M935"/>
<dbReference type="Proteomes" id="UP001176961">
    <property type="component" value="Unassembled WGS sequence"/>
</dbReference>
<keyword evidence="2" id="KW-1185">Reference proteome</keyword>
<accession>A0AA36M935</accession>
<gene>
    <name evidence="1" type="ORF">CYNAS_LOCUS14116</name>
</gene>
<comment type="caution">
    <text evidence="1">The sequence shown here is derived from an EMBL/GenBank/DDBJ whole genome shotgun (WGS) entry which is preliminary data.</text>
</comment>
<organism evidence="1 2">
    <name type="scientific">Cylicocyclus nassatus</name>
    <name type="common">Nematode worm</name>
    <dbReference type="NCBI Taxonomy" id="53992"/>
    <lineage>
        <taxon>Eukaryota</taxon>
        <taxon>Metazoa</taxon>
        <taxon>Ecdysozoa</taxon>
        <taxon>Nematoda</taxon>
        <taxon>Chromadorea</taxon>
        <taxon>Rhabditida</taxon>
        <taxon>Rhabditina</taxon>
        <taxon>Rhabditomorpha</taxon>
        <taxon>Strongyloidea</taxon>
        <taxon>Strongylidae</taxon>
        <taxon>Cylicocyclus</taxon>
    </lineage>
</organism>
<evidence type="ECO:0000313" key="1">
    <source>
        <dbReference type="EMBL" id="CAJ0602133.1"/>
    </source>
</evidence>
<reference evidence="1" key="1">
    <citation type="submission" date="2023-07" db="EMBL/GenBank/DDBJ databases">
        <authorList>
            <consortium name="CYATHOMIX"/>
        </authorList>
    </citation>
    <scope>NUCLEOTIDE SEQUENCE</scope>
    <source>
        <strain evidence="1">N/A</strain>
    </source>
</reference>
<sequence>MSSSTDLAATMRSILDGDHQLSAELSTALVSLGSAVNQLRIQQDATVKELELVRRMCRTSWLLVINLPLPFGQSKSQSLQLLFEKIGYSKPLFDSERDLIAADILYVNKNGSCNMARHHDYLMSADFQRKIVAYNQKIARGMCSKNSGTT</sequence>